<evidence type="ECO:0000313" key="2">
    <source>
        <dbReference type="Proteomes" id="UP000789525"/>
    </source>
</evidence>
<gene>
    <name evidence="1" type="ORF">ACOLOM_LOCUS4481</name>
</gene>
<dbReference type="EMBL" id="CAJVPT010007420">
    <property type="protein sequence ID" value="CAG8541274.1"/>
    <property type="molecule type" value="Genomic_DNA"/>
</dbReference>
<comment type="caution">
    <text evidence="1">The sequence shown here is derived from an EMBL/GenBank/DDBJ whole genome shotgun (WGS) entry which is preliminary data.</text>
</comment>
<protein>
    <submittedName>
        <fullName evidence="1">13571_t:CDS:1</fullName>
    </submittedName>
</protein>
<feature type="non-terminal residue" evidence="1">
    <location>
        <position position="307"/>
    </location>
</feature>
<reference evidence="1" key="1">
    <citation type="submission" date="2021-06" db="EMBL/GenBank/DDBJ databases">
        <authorList>
            <person name="Kallberg Y."/>
            <person name="Tangrot J."/>
            <person name="Rosling A."/>
        </authorList>
    </citation>
    <scope>NUCLEOTIDE SEQUENCE</scope>
    <source>
        <strain evidence="1">CL356</strain>
    </source>
</reference>
<evidence type="ECO:0000313" key="1">
    <source>
        <dbReference type="EMBL" id="CAG8541274.1"/>
    </source>
</evidence>
<dbReference type="Proteomes" id="UP000789525">
    <property type="component" value="Unassembled WGS sequence"/>
</dbReference>
<organism evidence="1 2">
    <name type="scientific">Acaulospora colombiana</name>
    <dbReference type="NCBI Taxonomy" id="27376"/>
    <lineage>
        <taxon>Eukaryota</taxon>
        <taxon>Fungi</taxon>
        <taxon>Fungi incertae sedis</taxon>
        <taxon>Mucoromycota</taxon>
        <taxon>Glomeromycotina</taxon>
        <taxon>Glomeromycetes</taxon>
        <taxon>Diversisporales</taxon>
        <taxon>Acaulosporaceae</taxon>
        <taxon>Acaulospora</taxon>
    </lineage>
</organism>
<sequence length="307" mass="33134">MSLPFTIVDAFTNRLFGGSPAAVIFLPRDAPVYPDQLLQAIAIELNHPATAFVSHTEIPKTESTQSPLFGIRWFTPAREIRICGHATLATASLLFQNESLVPRGLDVVRFSSLSGILSARRVAGASKVELEFPVGDIEPTDQAIYVKVANSVAKNSAGIASEDDVVFVGVCKAAPYQEYILIEIRPEIDLEALPVNPLGLVNTPPFLASHVNPPQLTVLCTGIFYPRIPPYRYHQSSGGTRCKRNQPGGPLGASVLSFTHVRPSQGIAPGVAMTVRQVSARGGDVEVVWDDEKGTTRLRGETRVSSH</sequence>
<proteinExistence type="predicted"/>
<keyword evidence="2" id="KW-1185">Reference proteome</keyword>
<name>A0ACA9LPE3_9GLOM</name>
<accession>A0ACA9LPE3</accession>